<evidence type="ECO:0000313" key="3">
    <source>
        <dbReference type="Proteomes" id="UP000014614"/>
    </source>
</evidence>
<dbReference type="RefSeq" id="WP_016661273.1">
    <property type="nucleotide sequence ID" value="NZ_KE340311.1"/>
</dbReference>
<dbReference type="HOGENOM" id="CLU_2749434_0_0_10"/>
<comment type="caution">
    <text evidence="2">The sequence shown here is derived from an EMBL/GenBank/DDBJ whole genome shotgun (WGS) entry which is preliminary data.</text>
</comment>
<reference evidence="2 3" key="1">
    <citation type="submission" date="2013-05" db="EMBL/GenBank/DDBJ databases">
        <title>The Genome Sequence of Bacteroides stercoris CC31F.</title>
        <authorList>
            <consortium name="The Broad Institute Genomics Platform"/>
            <person name="Earl A."/>
            <person name="Ward D."/>
            <person name="Feldgarden M."/>
            <person name="Gevers D."/>
            <person name="Oliphant K."/>
            <person name="Allen-Vercoe E."/>
            <person name="Walker B."/>
            <person name="Young S."/>
            <person name="Zeng Q."/>
            <person name="Gargeya S."/>
            <person name="Fitzgerald M."/>
            <person name="Haas B."/>
            <person name="Abouelleil A."/>
            <person name="Allen A.W."/>
            <person name="Alvarado L."/>
            <person name="Arachchi H.M."/>
            <person name="Berlin A.M."/>
            <person name="Chapman S.B."/>
            <person name="Gainer-Dewar J."/>
            <person name="Goldberg J."/>
            <person name="Griggs A."/>
            <person name="Gujja S."/>
            <person name="Hansen M."/>
            <person name="Howarth C."/>
            <person name="Imamovic A."/>
            <person name="Ireland A."/>
            <person name="Larimer J."/>
            <person name="McCowan C."/>
            <person name="Murphy C."/>
            <person name="Pearson M."/>
            <person name="Poon T.W."/>
            <person name="Priest M."/>
            <person name="Roberts A."/>
            <person name="Saif S."/>
            <person name="Shea T."/>
            <person name="Sisk P."/>
            <person name="Sykes S."/>
            <person name="Wortman J."/>
            <person name="Nusbaum C."/>
            <person name="Birren B."/>
        </authorList>
    </citation>
    <scope>NUCLEOTIDE SEQUENCE [LARGE SCALE GENOMIC DNA]</scope>
    <source>
        <strain evidence="2 3">CC31F</strain>
    </source>
</reference>
<accession>S3YI19</accession>
<name>S3YI19_BACSE</name>
<evidence type="ECO:0000256" key="1">
    <source>
        <dbReference type="SAM" id="MobiDB-lite"/>
    </source>
</evidence>
<feature type="region of interest" description="Disordered" evidence="1">
    <location>
        <begin position="48"/>
        <end position="70"/>
    </location>
</feature>
<dbReference type="Proteomes" id="UP000014614">
    <property type="component" value="Unassembled WGS sequence"/>
</dbReference>
<evidence type="ECO:0000313" key="2">
    <source>
        <dbReference type="EMBL" id="EPH21282.1"/>
    </source>
</evidence>
<dbReference type="EMBL" id="ATFP01000013">
    <property type="protein sequence ID" value="EPH21282.1"/>
    <property type="molecule type" value="Genomic_DNA"/>
</dbReference>
<proteinExistence type="predicted"/>
<gene>
    <name evidence="2" type="ORF">HMPREF1181_00865</name>
</gene>
<protein>
    <submittedName>
        <fullName evidence="2">Uncharacterized protein</fullName>
    </submittedName>
</protein>
<organism evidence="2 3">
    <name type="scientific">Bacteroides stercoris CC31F</name>
    <dbReference type="NCBI Taxonomy" id="1073351"/>
    <lineage>
        <taxon>Bacteria</taxon>
        <taxon>Pseudomonadati</taxon>
        <taxon>Bacteroidota</taxon>
        <taxon>Bacteroidia</taxon>
        <taxon>Bacteroidales</taxon>
        <taxon>Bacteroidaceae</taxon>
        <taxon>Bacteroides</taxon>
    </lineage>
</organism>
<dbReference type="AlphaFoldDB" id="S3YI19"/>
<dbReference type="PATRIC" id="fig|1073351.3.peg.845"/>
<sequence>MASDSNTWKPLVQFHFRVDFQWKTSKASASFVEVVGLGQEFVLDSRPVKSNNVPRHSDKMESEWSEYLEE</sequence>